<gene>
    <name evidence="1" type="ORF">ALQ32_200126</name>
</gene>
<reference evidence="1 2" key="1">
    <citation type="submission" date="2018-08" db="EMBL/GenBank/DDBJ databases">
        <title>Recombination of ecologically and evolutionarily significant loci maintains genetic cohesion in the Pseudomonas syringae species complex.</title>
        <authorList>
            <person name="Dillon M."/>
            <person name="Thakur S."/>
            <person name="Almeida R.N.D."/>
            <person name="Weir B.S."/>
            <person name="Guttman D.S."/>
        </authorList>
    </citation>
    <scope>NUCLEOTIDE SEQUENCE [LARGE SCALE GENOMIC DNA]</scope>
    <source>
        <strain evidence="1 2">ICMP 4092</strain>
    </source>
</reference>
<accession>A0A3M3YTJ2</accession>
<evidence type="ECO:0000313" key="2">
    <source>
        <dbReference type="Proteomes" id="UP000268056"/>
    </source>
</evidence>
<dbReference type="Proteomes" id="UP000268056">
    <property type="component" value="Unassembled WGS sequence"/>
</dbReference>
<proteinExistence type="predicted"/>
<dbReference type="AlphaFoldDB" id="A0A3M3YTJ2"/>
<evidence type="ECO:0000313" key="1">
    <source>
        <dbReference type="EMBL" id="RMO85339.1"/>
    </source>
</evidence>
<organism evidence="1 2">
    <name type="scientific">Pseudomonas syringae pv. tagetis</name>
    <dbReference type="NCBI Taxonomy" id="129140"/>
    <lineage>
        <taxon>Bacteria</taxon>
        <taxon>Pseudomonadati</taxon>
        <taxon>Pseudomonadota</taxon>
        <taxon>Gammaproteobacteria</taxon>
        <taxon>Pseudomonadales</taxon>
        <taxon>Pseudomonadaceae</taxon>
        <taxon>Pseudomonas</taxon>
    </lineage>
</organism>
<comment type="caution">
    <text evidence="1">The sequence shown here is derived from an EMBL/GenBank/DDBJ whole genome shotgun (WGS) entry which is preliminary data.</text>
</comment>
<name>A0A3M3YTJ2_9PSED</name>
<dbReference type="EMBL" id="RBQC01000112">
    <property type="protein sequence ID" value="RMO85339.1"/>
    <property type="molecule type" value="Genomic_DNA"/>
</dbReference>
<sequence length="88" mass="9793">MLPILPMLRFSCVLLSPPVVTSFFGLMPGSYAFVQYDSLSRRVGKQSEIKGQSDQKRFLWAANAARGKPRAEQPVPLRARQLCAARPS</sequence>
<protein>
    <submittedName>
        <fullName evidence="1">Uncharacterized protein</fullName>
    </submittedName>
</protein>